<dbReference type="PROSITE" id="PS00108">
    <property type="entry name" value="PROTEIN_KINASE_ST"/>
    <property type="match status" value="1"/>
</dbReference>
<feature type="binding site" evidence="13">
    <location>
        <position position="183"/>
    </location>
    <ligand>
        <name>ATP</name>
        <dbReference type="ChEBI" id="CHEBI:30616"/>
    </ligand>
</feature>
<dbReference type="PROSITE" id="PS00107">
    <property type="entry name" value="PROTEIN_KINASE_ATP"/>
    <property type="match status" value="1"/>
</dbReference>
<keyword evidence="2" id="KW-1003">Cell membrane</keyword>
<organism evidence="17 18">
    <name type="scientific">Klebsormidium nitens</name>
    <name type="common">Green alga</name>
    <name type="synonym">Ulothrix nitens</name>
    <dbReference type="NCBI Taxonomy" id="105231"/>
    <lineage>
        <taxon>Eukaryota</taxon>
        <taxon>Viridiplantae</taxon>
        <taxon>Streptophyta</taxon>
        <taxon>Klebsormidiophyceae</taxon>
        <taxon>Klebsormidiales</taxon>
        <taxon>Klebsormidiaceae</taxon>
        <taxon>Klebsormidium</taxon>
    </lineage>
</organism>
<dbReference type="OMA" id="THTIVQR"/>
<evidence type="ECO:0000256" key="9">
    <source>
        <dbReference type="ARBA" id="ARBA00022989"/>
    </source>
</evidence>
<dbReference type="OrthoDB" id="1152136at2759"/>
<keyword evidence="7 17" id="KW-0418">Kinase</keyword>
<evidence type="ECO:0000256" key="13">
    <source>
        <dbReference type="PROSITE-ProRule" id="PRU10141"/>
    </source>
</evidence>
<dbReference type="PROSITE" id="PS50011">
    <property type="entry name" value="PROTEIN_KINASE_DOM"/>
    <property type="match status" value="1"/>
</dbReference>
<keyword evidence="9 15" id="KW-1133">Transmembrane helix</keyword>
<protein>
    <submittedName>
        <fullName evidence="17">Protein kinase superfamily protein</fullName>
    </submittedName>
</protein>
<dbReference type="GO" id="GO:0005524">
    <property type="term" value="F:ATP binding"/>
    <property type="evidence" value="ECO:0007669"/>
    <property type="project" value="UniProtKB-UniRule"/>
</dbReference>
<keyword evidence="18" id="KW-1185">Reference proteome</keyword>
<dbReference type="GO" id="GO:0002229">
    <property type="term" value="P:defense response to oomycetes"/>
    <property type="evidence" value="ECO:0007669"/>
    <property type="project" value="UniProtKB-ARBA"/>
</dbReference>
<evidence type="ECO:0000256" key="10">
    <source>
        <dbReference type="ARBA" id="ARBA00023136"/>
    </source>
</evidence>
<dbReference type="AlphaFoldDB" id="A0A1Y1I125"/>
<keyword evidence="8 13" id="KW-0067">ATP-binding</keyword>
<dbReference type="SMART" id="SM00220">
    <property type="entry name" value="S_TKc"/>
    <property type="match status" value="1"/>
</dbReference>
<feature type="transmembrane region" description="Helical" evidence="15">
    <location>
        <begin position="46"/>
        <end position="71"/>
    </location>
</feature>
<evidence type="ECO:0000256" key="3">
    <source>
        <dbReference type="ARBA" id="ARBA00022679"/>
    </source>
</evidence>
<keyword evidence="5" id="KW-0732">Signal</keyword>
<dbReference type="Proteomes" id="UP000054558">
    <property type="component" value="Unassembled WGS sequence"/>
</dbReference>
<feature type="domain" description="Protein kinase" evidence="16">
    <location>
        <begin position="155"/>
        <end position="442"/>
    </location>
</feature>
<evidence type="ECO:0000256" key="5">
    <source>
        <dbReference type="ARBA" id="ARBA00022729"/>
    </source>
</evidence>
<evidence type="ECO:0000256" key="2">
    <source>
        <dbReference type="ARBA" id="ARBA00022475"/>
    </source>
</evidence>
<dbReference type="InterPro" id="IPR008271">
    <property type="entry name" value="Ser/Thr_kinase_AS"/>
</dbReference>
<dbReference type="STRING" id="105231.A0A1Y1I125"/>
<feature type="compositionally biased region" description="Polar residues" evidence="14">
    <location>
        <begin position="88"/>
        <end position="100"/>
    </location>
</feature>
<evidence type="ECO:0000256" key="1">
    <source>
        <dbReference type="ARBA" id="ARBA00004251"/>
    </source>
</evidence>
<dbReference type="InterPro" id="IPR011009">
    <property type="entry name" value="Kinase-like_dom_sf"/>
</dbReference>
<keyword evidence="12" id="KW-0325">Glycoprotein</keyword>
<dbReference type="GO" id="GO:0007165">
    <property type="term" value="P:signal transduction"/>
    <property type="evidence" value="ECO:0000318"/>
    <property type="project" value="GO_Central"/>
</dbReference>
<evidence type="ECO:0000313" key="18">
    <source>
        <dbReference type="Proteomes" id="UP000054558"/>
    </source>
</evidence>
<dbReference type="EMBL" id="DF237061">
    <property type="protein sequence ID" value="GAQ82476.1"/>
    <property type="molecule type" value="Genomic_DNA"/>
</dbReference>
<accession>A0A1Y1I125</accession>
<dbReference type="InterPro" id="IPR017441">
    <property type="entry name" value="Protein_kinase_ATP_BS"/>
</dbReference>
<feature type="region of interest" description="Disordered" evidence="14">
    <location>
        <begin position="80"/>
        <end position="103"/>
    </location>
</feature>
<evidence type="ECO:0000256" key="11">
    <source>
        <dbReference type="ARBA" id="ARBA00023170"/>
    </source>
</evidence>
<dbReference type="SUPFAM" id="SSF56112">
    <property type="entry name" value="Protein kinase-like (PK-like)"/>
    <property type="match status" value="1"/>
</dbReference>
<reference evidence="17 18" key="1">
    <citation type="journal article" date="2014" name="Nat. Commun.">
        <title>Klebsormidium flaccidum genome reveals primary factors for plant terrestrial adaptation.</title>
        <authorList>
            <person name="Hori K."/>
            <person name="Maruyama F."/>
            <person name="Fujisawa T."/>
            <person name="Togashi T."/>
            <person name="Yamamoto N."/>
            <person name="Seo M."/>
            <person name="Sato S."/>
            <person name="Yamada T."/>
            <person name="Mori H."/>
            <person name="Tajima N."/>
            <person name="Moriyama T."/>
            <person name="Ikeuchi M."/>
            <person name="Watanabe M."/>
            <person name="Wada H."/>
            <person name="Kobayashi K."/>
            <person name="Saito M."/>
            <person name="Masuda T."/>
            <person name="Sasaki-Sekimoto Y."/>
            <person name="Mashiguchi K."/>
            <person name="Awai K."/>
            <person name="Shimojima M."/>
            <person name="Masuda S."/>
            <person name="Iwai M."/>
            <person name="Nobusawa T."/>
            <person name="Narise T."/>
            <person name="Kondo S."/>
            <person name="Saito H."/>
            <person name="Sato R."/>
            <person name="Murakawa M."/>
            <person name="Ihara Y."/>
            <person name="Oshima-Yamada Y."/>
            <person name="Ohtaka K."/>
            <person name="Satoh M."/>
            <person name="Sonobe K."/>
            <person name="Ishii M."/>
            <person name="Ohtani R."/>
            <person name="Kanamori-Sato M."/>
            <person name="Honoki R."/>
            <person name="Miyazaki D."/>
            <person name="Mochizuki H."/>
            <person name="Umetsu J."/>
            <person name="Higashi K."/>
            <person name="Shibata D."/>
            <person name="Kamiya Y."/>
            <person name="Sato N."/>
            <person name="Nakamura Y."/>
            <person name="Tabata S."/>
            <person name="Ida S."/>
            <person name="Kurokawa K."/>
            <person name="Ohta H."/>
        </authorList>
    </citation>
    <scope>NUCLEOTIDE SEQUENCE [LARGE SCALE GENOMIC DNA]</scope>
    <source>
        <strain evidence="17 18">NIES-2285</strain>
    </source>
</reference>
<evidence type="ECO:0000256" key="7">
    <source>
        <dbReference type="ARBA" id="ARBA00022777"/>
    </source>
</evidence>
<dbReference type="Gene3D" id="3.30.200.20">
    <property type="entry name" value="Phosphorylase Kinase, domain 1"/>
    <property type="match status" value="1"/>
</dbReference>
<evidence type="ECO:0000313" key="17">
    <source>
        <dbReference type="EMBL" id="GAQ82476.1"/>
    </source>
</evidence>
<keyword evidence="3" id="KW-0808">Transferase</keyword>
<keyword evidence="10 15" id="KW-0472">Membrane</keyword>
<evidence type="ECO:0000259" key="16">
    <source>
        <dbReference type="PROSITE" id="PS50011"/>
    </source>
</evidence>
<feature type="compositionally biased region" description="Basic and acidic residues" evidence="14">
    <location>
        <begin position="504"/>
        <end position="548"/>
    </location>
</feature>
<comment type="subcellular location">
    <subcellularLocation>
        <location evidence="1">Cell membrane</location>
        <topology evidence="1">Single-pass type I membrane protein</topology>
    </subcellularLocation>
</comment>
<evidence type="ECO:0000256" key="14">
    <source>
        <dbReference type="SAM" id="MobiDB-lite"/>
    </source>
</evidence>
<evidence type="ECO:0000256" key="6">
    <source>
        <dbReference type="ARBA" id="ARBA00022741"/>
    </source>
</evidence>
<feature type="region of interest" description="Disordered" evidence="14">
    <location>
        <begin position="439"/>
        <end position="548"/>
    </location>
</feature>
<evidence type="ECO:0000256" key="8">
    <source>
        <dbReference type="ARBA" id="ARBA00022840"/>
    </source>
</evidence>
<dbReference type="PANTHER" id="PTHR47989:SF61">
    <property type="entry name" value="PROTEIN KINASE DOMAIN-CONTAINING PROTEIN"/>
    <property type="match status" value="1"/>
</dbReference>
<dbReference type="FunFam" id="1.10.510.10:FF:000240">
    <property type="entry name" value="Lectin-domain containing receptor kinase A4.3"/>
    <property type="match status" value="1"/>
</dbReference>
<evidence type="ECO:0000256" key="15">
    <source>
        <dbReference type="SAM" id="Phobius"/>
    </source>
</evidence>
<dbReference type="InterPro" id="IPR000719">
    <property type="entry name" value="Prot_kinase_dom"/>
</dbReference>
<dbReference type="Pfam" id="PF00069">
    <property type="entry name" value="Pkinase"/>
    <property type="match status" value="1"/>
</dbReference>
<dbReference type="Gene3D" id="1.10.510.10">
    <property type="entry name" value="Transferase(Phosphotransferase) domain 1"/>
    <property type="match status" value="1"/>
</dbReference>
<name>A0A1Y1I125_KLENI</name>
<evidence type="ECO:0000256" key="4">
    <source>
        <dbReference type="ARBA" id="ARBA00022692"/>
    </source>
</evidence>
<dbReference type="GO" id="GO:0005886">
    <property type="term" value="C:plasma membrane"/>
    <property type="evidence" value="ECO:0000318"/>
    <property type="project" value="GO_Central"/>
</dbReference>
<feature type="region of interest" description="Disordered" evidence="14">
    <location>
        <begin position="777"/>
        <end position="797"/>
    </location>
</feature>
<dbReference type="PANTHER" id="PTHR47989">
    <property type="entry name" value="OS01G0750732 PROTEIN"/>
    <property type="match status" value="1"/>
</dbReference>
<sequence length="797" mass="87662">MGEMLDGLGLSGDGMPRRHLIGRQLLQAASPNVTIVTSSSEQIPTWVVITVAGSVGAVACILLIVLIVVLLMQRRGMKAGRAGAHSGSGPSKQLLSNPGSNEDVERQLIPKREMIPREADGWPFCLHPIEQVPMTVENKMPKYSLAEVRRATGDFAEDGLLGEGRYGGVFRGTLDDGRPVAVKRMRVEHVRGELTKFGNRAEKEFLSEAEVIVRVHHRHLLPLIGYCSTRDERILILMYMGRGSLEAKLRDRRNSLDWGARYRIAVGAAKGIAYLHEDCLPGILHRDIKTSNILLDESDEPRVADFGFARSKEFGKLSGSVQTQVVGTPGYLPIECVLFGQNNSIKSDVYAFGVVLLEILSGKPPVEGEAGSKKTLAHFAKETHDYGGGLADVIDPALGRSYDVDEAVRLWHTALHCVSDDPIRRPRMGHVVLMLRGKQPALPPSPEVQRLGNFARASPRDRNPRNIVTPEKVDLWPRAAESPLARKFTPPSPGNVLRNLQSPHSRESKSRESRSRDSRSTVEHRRMDTDTEYEMRPESSESQKRSTPDYHHFLYENEDGEKVVLVDGVDTGVLTDGAKRKRSPGGFNRAEYDPVEQFSGEVWKDDDMDGLDMSKLRWTPGQPLMHYWAGPPGGDTLQEARRDTWQGAVPAGDAPPIGEPWGAESTSDGAGAVAPQIRGFGESADGYSKIMVKSHSERYSVRTEEAGWPEMGAESADWGKRKLTRSLSNPLFVGEGGGHPLFGEEDGEGTNPLFIEKVATPEDPFLSGKGFTYLEVQSRSSSHSSPLENASPLPKVY</sequence>
<keyword evidence="11" id="KW-0675">Receptor</keyword>
<dbReference type="GO" id="GO:0004672">
    <property type="term" value="F:protein kinase activity"/>
    <property type="evidence" value="ECO:0000318"/>
    <property type="project" value="GO_Central"/>
</dbReference>
<keyword evidence="4 15" id="KW-0812">Transmembrane</keyword>
<keyword evidence="6 13" id="KW-0547">Nucleotide-binding</keyword>
<proteinExistence type="predicted"/>
<evidence type="ECO:0000256" key="12">
    <source>
        <dbReference type="ARBA" id="ARBA00023180"/>
    </source>
</evidence>
<gene>
    <name evidence="17" type="ORF">KFL_001120210</name>
</gene>
<feature type="compositionally biased region" description="Polar residues" evidence="14">
    <location>
        <begin position="777"/>
        <end position="788"/>
    </location>
</feature>